<evidence type="ECO:0000256" key="1">
    <source>
        <dbReference type="SAM" id="MobiDB-lite"/>
    </source>
</evidence>
<dbReference type="EMBL" id="KN832880">
    <property type="protein sequence ID" value="KIM98687.1"/>
    <property type="molecule type" value="Genomic_DNA"/>
</dbReference>
<proteinExistence type="predicted"/>
<reference evidence="3 4" key="1">
    <citation type="submission" date="2014-04" db="EMBL/GenBank/DDBJ databases">
        <authorList>
            <consortium name="DOE Joint Genome Institute"/>
            <person name="Kuo A."/>
            <person name="Martino E."/>
            <person name="Perotto S."/>
            <person name="Kohler A."/>
            <person name="Nagy L.G."/>
            <person name="Floudas D."/>
            <person name="Copeland A."/>
            <person name="Barry K.W."/>
            <person name="Cichocki N."/>
            <person name="Veneault-Fourrey C."/>
            <person name="LaButti K."/>
            <person name="Lindquist E.A."/>
            <person name="Lipzen A."/>
            <person name="Lundell T."/>
            <person name="Morin E."/>
            <person name="Murat C."/>
            <person name="Sun H."/>
            <person name="Tunlid A."/>
            <person name="Henrissat B."/>
            <person name="Grigoriev I.V."/>
            <person name="Hibbett D.S."/>
            <person name="Martin F."/>
            <person name="Nordberg H.P."/>
            <person name="Cantor M.N."/>
            <person name="Hua S.X."/>
        </authorList>
    </citation>
    <scope>NUCLEOTIDE SEQUENCE [LARGE SCALE GENOMIC DNA]</scope>
    <source>
        <strain evidence="3 4">Zn</strain>
    </source>
</reference>
<organism evidence="3 4">
    <name type="scientific">Oidiodendron maius (strain Zn)</name>
    <dbReference type="NCBI Taxonomy" id="913774"/>
    <lineage>
        <taxon>Eukaryota</taxon>
        <taxon>Fungi</taxon>
        <taxon>Dikarya</taxon>
        <taxon>Ascomycota</taxon>
        <taxon>Pezizomycotina</taxon>
        <taxon>Leotiomycetes</taxon>
        <taxon>Leotiomycetes incertae sedis</taxon>
        <taxon>Myxotrichaceae</taxon>
        <taxon>Oidiodendron</taxon>
    </lineage>
</organism>
<dbReference type="InterPro" id="IPR010730">
    <property type="entry name" value="HET"/>
</dbReference>
<dbReference type="InterPro" id="IPR052895">
    <property type="entry name" value="HetReg/Transcr_Mod"/>
</dbReference>
<evidence type="ECO:0000313" key="3">
    <source>
        <dbReference type="EMBL" id="KIM98687.1"/>
    </source>
</evidence>
<sequence length="187" mass="20298">MADRGVASGAPKATAPSEPHPNTEPLAARNSPGQAHPRRAGRPPYLRTHAPLPFKEAASVYLAISHCAGDPKVTTPISVNRLAFNTFANLGVTLRRVRVTVEESRRRGGLYQICIDQSNAAERAHQVGLMRDVYEGAGRIIVWLGGEGSEGLGILFPDYQYWNIENLVNTVKDDIEAQDNPTTLEGS</sequence>
<evidence type="ECO:0000259" key="2">
    <source>
        <dbReference type="Pfam" id="PF06985"/>
    </source>
</evidence>
<keyword evidence="4" id="KW-1185">Reference proteome</keyword>
<dbReference type="HOGENOM" id="CLU_1448119_0_0_1"/>
<accession>A0A0C3D9T5</accession>
<dbReference type="PANTHER" id="PTHR24148:SF73">
    <property type="entry name" value="HET DOMAIN PROTEIN (AFU_ORTHOLOGUE AFUA_8G01020)"/>
    <property type="match status" value="1"/>
</dbReference>
<dbReference type="PANTHER" id="PTHR24148">
    <property type="entry name" value="ANKYRIN REPEAT DOMAIN-CONTAINING PROTEIN 39 HOMOLOG-RELATED"/>
    <property type="match status" value="1"/>
</dbReference>
<feature type="region of interest" description="Disordered" evidence="1">
    <location>
        <begin position="1"/>
        <end position="48"/>
    </location>
</feature>
<protein>
    <recommendedName>
        <fullName evidence="2">Heterokaryon incompatibility domain-containing protein</fullName>
    </recommendedName>
</protein>
<dbReference type="OrthoDB" id="3477286at2759"/>
<dbReference type="STRING" id="913774.A0A0C3D9T5"/>
<name>A0A0C3D9T5_OIDMZ</name>
<evidence type="ECO:0000313" key="4">
    <source>
        <dbReference type="Proteomes" id="UP000054321"/>
    </source>
</evidence>
<reference evidence="4" key="2">
    <citation type="submission" date="2015-01" db="EMBL/GenBank/DDBJ databases">
        <title>Evolutionary Origins and Diversification of the Mycorrhizal Mutualists.</title>
        <authorList>
            <consortium name="DOE Joint Genome Institute"/>
            <consortium name="Mycorrhizal Genomics Consortium"/>
            <person name="Kohler A."/>
            <person name="Kuo A."/>
            <person name="Nagy L.G."/>
            <person name="Floudas D."/>
            <person name="Copeland A."/>
            <person name="Barry K.W."/>
            <person name="Cichocki N."/>
            <person name="Veneault-Fourrey C."/>
            <person name="LaButti K."/>
            <person name="Lindquist E.A."/>
            <person name="Lipzen A."/>
            <person name="Lundell T."/>
            <person name="Morin E."/>
            <person name="Murat C."/>
            <person name="Riley R."/>
            <person name="Ohm R."/>
            <person name="Sun H."/>
            <person name="Tunlid A."/>
            <person name="Henrissat B."/>
            <person name="Grigoriev I.V."/>
            <person name="Hibbett D.S."/>
            <person name="Martin F."/>
        </authorList>
    </citation>
    <scope>NUCLEOTIDE SEQUENCE [LARGE SCALE GENOMIC DNA]</scope>
    <source>
        <strain evidence="4">Zn</strain>
    </source>
</reference>
<dbReference type="AlphaFoldDB" id="A0A0C3D9T5"/>
<gene>
    <name evidence="3" type="ORF">OIDMADRAFT_57034</name>
</gene>
<feature type="domain" description="Heterokaryon incompatibility" evidence="2">
    <location>
        <begin position="61"/>
        <end position="151"/>
    </location>
</feature>
<dbReference type="Pfam" id="PF06985">
    <property type="entry name" value="HET"/>
    <property type="match status" value="1"/>
</dbReference>
<dbReference type="InParanoid" id="A0A0C3D9T5"/>
<dbReference type="Proteomes" id="UP000054321">
    <property type="component" value="Unassembled WGS sequence"/>
</dbReference>